<sequence length="266" mass="30196">MDKLILGQYVPGDSYIHRLDPRTKLVASMWFIILIFMASSWWTYLVLLGLVFVAAKISEIPISYYINGLKPLALLILITVFFQLIFAQGDTVLLEYGWLTITLEGIINAILIILRFVMIVMMSTILTLTTTPLEIADGIESLLRPLKRLKVPVQEIALILSIALRFVPTLMQETEKIMNAQKARGVSFDEGNLLERMKKIVPLLIPLFISSIDRADQLAVAMTARGYRGGDHRTKLRQLEWTNQDFYTFGLFGMVTVLLLSARFII</sequence>
<keyword evidence="8 9" id="KW-0472">Membrane</keyword>
<keyword evidence="7 9" id="KW-1133">Transmembrane helix</keyword>
<comment type="subunit">
    <text evidence="9">Forms a stable energy-coupling factor (ECF) transporter complex composed of 2 membrane-embedded substrate-binding proteins (S component), 2 ATP-binding proteins (A component) and 2 transmembrane proteins (T component).</text>
</comment>
<gene>
    <name evidence="9" type="primary">ecfT</name>
    <name evidence="10" type="ORF">SAMN02745249_01075</name>
</gene>
<comment type="function">
    <text evidence="9">Transmembrane (T) component of an energy-coupling factor (ECF) ABC-transporter complex. Unlike classic ABC transporters this ECF transporter provides the energy necessary to transport a number of different substrates.</text>
</comment>
<comment type="subcellular location">
    <subcellularLocation>
        <location evidence="1 9">Cell membrane</location>
        <topology evidence="1 9">Multi-pass membrane protein</topology>
    </subcellularLocation>
</comment>
<evidence type="ECO:0000256" key="4">
    <source>
        <dbReference type="ARBA" id="ARBA00022448"/>
    </source>
</evidence>
<evidence type="ECO:0000256" key="2">
    <source>
        <dbReference type="ARBA" id="ARBA00005660"/>
    </source>
</evidence>
<dbReference type="CDD" id="cd16914">
    <property type="entry name" value="EcfT"/>
    <property type="match status" value="1"/>
</dbReference>
<dbReference type="RefSeq" id="WP_073297477.1">
    <property type="nucleotide sequence ID" value="NZ_FQUF01000014.1"/>
</dbReference>
<accession>A0A1M4W3L3</accession>
<evidence type="ECO:0000256" key="7">
    <source>
        <dbReference type="ARBA" id="ARBA00022989"/>
    </source>
</evidence>
<proteinExistence type="inferred from homology"/>
<dbReference type="EMBL" id="FQUF01000014">
    <property type="protein sequence ID" value="SHE75799.1"/>
    <property type="molecule type" value="Genomic_DNA"/>
</dbReference>
<dbReference type="Proteomes" id="UP000184128">
    <property type="component" value="Unassembled WGS sequence"/>
</dbReference>
<feature type="transmembrane region" description="Helical" evidence="9">
    <location>
        <begin position="29"/>
        <end position="52"/>
    </location>
</feature>
<organism evidence="10 11">
    <name type="scientific">Atopostipes suicloacalis DSM 15692</name>
    <dbReference type="NCBI Taxonomy" id="1121025"/>
    <lineage>
        <taxon>Bacteria</taxon>
        <taxon>Bacillati</taxon>
        <taxon>Bacillota</taxon>
        <taxon>Bacilli</taxon>
        <taxon>Lactobacillales</taxon>
        <taxon>Carnobacteriaceae</taxon>
        <taxon>Atopostipes</taxon>
    </lineage>
</organism>
<evidence type="ECO:0000256" key="3">
    <source>
        <dbReference type="ARBA" id="ARBA00014042"/>
    </source>
</evidence>
<evidence type="ECO:0000313" key="11">
    <source>
        <dbReference type="Proteomes" id="UP000184128"/>
    </source>
</evidence>
<evidence type="ECO:0000313" key="10">
    <source>
        <dbReference type="EMBL" id="SHE75799.1"/>
    </source>
</evidence>
<dbReference type="PANTHER" id="PTHR33514">
    <property type="entry name" value="PROTEIN ABCI12, CHLOROPLASTIC"/>
    <property type="match status" value="1"/>
</dbReference>
<keyword evidence="11" id="KW-1185">Reference proteome</keyword>
<feature type="transmembrane region" description="Helical" evidence="9">
    <location>
        <begin position="106"/>
        <end position="128"/>
    </location>
</feature>
<evidence type="ECO:0000256" key="9">
    <source>
        <dbReference type="HAMAP-Rule" id="MF_01461"/>
    </source>
</evidence>
<reference evidence="10 11" key="1">
    <citation type="submission" date="2016-11" db="EMBL/GenBank/DDBJ databases">
        <authorList>
            <person name="Jaros S."/>
            <person name="Januszkiewicz K."/>
            <person name="Wedrychowicz H."/>
        </authorList>
    </citation>
    <scope>NUCLEOTIDE SEQUENCE [LARGE SCALE GENOMIC DNA]</scope>
    <source>
        <strain evidence="10 11">DSM 15692</strain>
    </source>
</reference>
<protein>
    <recommendedName>
        <fullName evidence="3 9">Energy-coupling factor transporter transmembrane protein EcfT</fullName>
        <shortName evidence="9">ECF transporter T component EcfT</shortName>
    </recommendedName>
</protein>
<evidence type="ECO:0000256" key="1">
    <source>
        <dbReference type="ARBA" id="ARBA00004651"/>
    </source>
</evidence>
<comment type="similarity">
    <text evidence="2 9">Belongs to the energy-coupling factor EcfT family.</text>
</comment>
<dbReference type="Pfam" id="PF02361">
    <property type="entry name" value="CbiQ"/>
    <property type="match status" value="1"/>
</dbReference>
<evidence type="ECO:0000256" key="5">
    <source>
        <dbReference type="ARBA" id="ARBA00022475"/>
    </source>
</evidence>
<dbReference type="InterPro" id="IPR003339">
    <property type="entry name" value="ABC/ECF_trnsptr_transmembrane"/>
</dbReference>
<dbReference type="GO" id="GO:0005886">
    <property type="term" value="C:plasma membrane"/>
    <property type="evidence" value="ECO:0007669"/>
    <property type="project" value="UniProtKB-SubCell"/>
</dbReference>
<keyword evidence="6 9" id="KW-0812">Transmembrane</keyword>
<keyword evidence="5 9" id="KW-1003">Cell membrane</keyword>
<feature type="transmembrane region" description="Helical" evidence="9">
    <location>
        <begin position="246"/>
        <end position="265"/>
    </location>
</feature>
<dbReference type="InterPro" id="IPR024919">
    <property type="entry name" value="EcfT"/>
</dbReference>
<feature type="transmembrane region" description="Helical" evidence="9">
    <location>
        <begin position="64"/>
        <end position="86"/>
    </location>
</feature>
<evidence type="ECO:0000256" key="8">
    <source>
        <dbReference type="ARBA" id="ARBA00023136"/>
    </source>
</evidence>
<dbReference type="AlphaFoldDB" id="A0A1M4W3L3"/>
<evidence type="ECO:0000256" key="6">
    <source>
        <dbReference type="ARBA" id="ARBA00022692"/>
    </source>
</evidence>
<dbReference type="GO" id="GO:0022857">
    <property type="term" value="F:transmembrane transporter activity"/>
    <property type="evidence" value="ECO:0007669"/>
    <property type="project" value="UniProtKB-UniRule"/>
</dbReference>
<dbReference type="OrthoDB" id="8075495at2"/>
<name>A0A1M4W3L3_9LACT</name>
<keyword evidence="4 9" id="KW-0813">Transport</keyword>
<dbReference type="HAMAP" id="MF_01461">
    <property type="entry name" value="EcfT"/>
    <property type="match status" value="1"/>
</dbReference>
<dbReference type="PANTHER" id="PTHR33514:SF13">
    <property type="entry name" value="PROTEIN ABCI12, CHLOROPLASTIC"/>
    <property type="match status" value="1"/>
</dbReference>
<dbReference type="STRING" id="1121025.SAMN02745249_01075"/>